<reference evidence="4" key="1">
    <citation type="journal article" date="2020" name="mSystems">
        <title>Genome- and Community-Level Interaction Insights into Carbon Utilization and Element Cycling Functions of Hydrothermarchaeota in Hydrothermal Sediment.</title>
        <authorList>
            <person name="Zhou Z."/>
            <person name="Liu Y."/>
            <person name="Xu W."/>
            <person name="Pan J."/>
            <person name="Luo Z.H."/>
            <person name="Li M."/>
        </authorList>
    </citation>
    <scope>NUCLEOTIDE SEQUENCE [LARGE SCALE GENOMIC DNA]</scope>
    <source>
        <strain evidence="4">SpSt-774</strain>
    </source>
</reference>
<accession>A0A7C4XF32</accession>
<dbReference type="PANTHER" id="PTHR12283">
    <property type="entry name" value="GLUTAMINYL-PEPTIDE CYCLOTRANSFERASE"/>
    <property type="match status" value="1"/>
</dbReference>
<evidence type="ECO:0000256" key="2">
    <source>
        <dbReference type="ARBA" id="ARBA00023315"/>
    </source>
</evidence>
<dbReference type="PANTHER" id="PTHR12283:SF6">
    <property type="entry name" value="GLUTAMINYL-PEPTIDE CYCLOTRANSFERASE-RELATED"/>
    <property type="match status" value="1"/>
</dbReference>
<dbReference type="EMBL" id="DTGZ01000107">
    <property type="protein sequence ID" value="HGV97815.1"/>
    <property type="molecule type" value="Genomic_DNA"/>
</dbReference>
<keyword evidence="2" id="KW-0012">Acyltransferase</keyword>
<evidence type="ECO:0000259" key="3">
    <source>
        <dbReference type="Pfam" id="PF04389"/>
    </source>
</evidence>
<dbReference type="Gene3D" id="3.40.630.10">
    <property type="entry name" value="Zn peptidases"/>
    <property type="match status" value="1"/>
</dbReference>
<dbReference type="SUPFAM" id="SSF53187">
    <property type="entry name" value="Zn-dependent exopeptidases"/>
    <property type="match status" value="1"/>
</dbReference>
<dbReference type="InterPro" id="IPR040234">
    <property type="entry name" value="QC/QCL"/>
</dbReference>
<dbReference type="InterPro" id="IPR007484">
    <property type="entry name" value="Peptidase_M28"/>
</dbReference>
<comment type="caution">
    <text evidence="4">The sequence shown here is derived from an EMBL/GenBank/DDBJ whole genome shotgun (WGS) entry which is preliminary data.</text>
</comment>
<name>A0A7C4XF32_UNCW3</name>
<evidence type="ECO:0000256" key="1">
    <source>
        <dbReference type="ARBA" id="ARBA00022679"/>
    </source>
</evidence>
<evidence type="ECO:0000313" key="4">
    <source>
        <dbReference type="EMBL" id="HGV97815.1"/>
    </source>
</evidence>
<dbReference type="Pfam" id="PF04389">
    <property type="entry name" value="Peptidase_M28"/>
    <property type="match status" value="1"/>
</dbReference>
<dbReference type="AlphaFoldDB" id="A0A7C4XF32"/>
<dbReference type="GO" id="GO:0008270">
    <property type="term" value="F:zinc ion binding"/>
    <property type="evidence" value="ECO:0007669"/>
    <property type="project" value="TreeGrafter"/>
</dbReference>
<protein>
    <submittedName>
        <fullName evidence="4">M28 family peptidase</fullName>
    </submittedName>
</protein>
<organism evidence="4">
    <name type="scientific">candidate division WOR-3 bacterium</name>
    <dbReference type="NCBI Taxonomy" id="2052148"/>
    <lineage>
        <taxon>Bacteria</taxon>
        <taxon>Bacteria division WOR-3</taxon>
    </lineage>
</organism>
<feature type="domain" description="Peptidase M28" evidence="3">
    <location>
        <begin position="73"/>
        <end position="257"/>
    </location>
</feature>
<dbReference type="GO" id="GO:0016603">
    <property type="term" value="F:glutaminyl-peptide cyclotransferase activity"/>
    <property type="evidence" value="ECO:0007669"/>
    <property type="project" value="TreeGrafter"/>
</dbReference>
<keyword evidence="1" id="KW-0808">Transferase</keyword>
<gene>
    <name evidence="4" type="ORF">ENV60_05920</name>
</gene>
<proteinExistence type="predicted"/>
<sequence>MGKYKLLREILILSVLFSSIEGYTVYDYFKEFCAIGERVPGTKGHTSAQKFILNNLKNALVDSFFQEGVWFYNIYKKFPGGNPLIGIAAHWDSDINCPGANDGGSGVALLLKLADTLEKNPPPMRVDLLFFDGEDVRRAELLGSTHFAKRCLDQYSFIIVIDMVGDKDLKIYKEGHSAKFFPQFVDSIWQIGMGVAPNVFIPDVKYYIIDDHIALIKYGIRAIDVIDFDYPYWDTGDDTIDKCSEKSLEIMYQFLLRIVYGLD</sequence>